<name>A0AAE1HWX4_9NEOP</name>
<evidence type="ECO:0000259" key="4">
    <source>
        <dbReference type="Pfam" id="PF13613"/>
    </source>
</evidence>
<keyword evidence="2" id="KW-0479">Metal-binding</keyword>
<comment type="cofactor">
    <cofactor evidence="1">
        <name>a divalent metal cation</name>
        <dbReference type="ChEBI" id="CHEBI:60240"/>
    </cofactor>
</comment>
<evidence type="ECO:0000256" key="1">
    <source>
        <dbReference type="ARBA" id="ARBA00001968"/>
    </source>
</evidence>
<dbReference type="PANTHER" id="PTHR23080:SF141">
    <property type="entry name" value="TRANSPOSASE HELIX-TURN-HELIX DOMAIN-CONTAINING PROTEIN"/>
    <property type="match status" value="1"/>
</dbReference>
<protein>
    <submittedName>
        <fullName evidence="5">Transposase for insertion sequence element IS112</fullName>
    </submittedName>
</protein>
<evidence type="ECO:0000313" key="5">
    <source>
        <dbReference type="EMBL" id="KAK3929157.1"/>
    </source>
</evidence>
<dbReference type="Proteomes" id="UP001219518">
    <property type="component" value="Unassembled WGS sequence"/>
</dbReference>
<organism evidence="5 6">
    <name type="scientific">Frankliniella fusca</name>
    <dbReference type="NCBI Taxonomy" id="407009"/>
    <lineage>
        <taxon>Eukaryota</taxon>
        <taxon>Metazoa</taxon>
        <taxon>Ecdysozoa</taxon>
        <taxon>Arthropoda</taxon>
        <taxon>Hexapoda</taxon>
        <taxon>Insecta</taxon>
        <taxon>Pterygota</taxon>
        <taxon>Neoptera</taxon>
        <taxon>Paraneoptera</taxon>
        <taxon>Thysanoptera</taxon>
        <taxon>Terebrantia</taxon>
        <taxon>Thripoidea</taxon>
        <taxon>Thripidae</taxon>
        <taxon>Frankliniella</taxon>
    </lineage>
</organism>
<gene>
    <name evidence="5" type="ORF">KUF71_017623</name>
</gene>
<dbReference type="Pfam" id="PF13613">
    <property type="entry name" value="HTH_Tnp_4"/>
    <property type="match status" value="1"/>
</dbReference>
<evidence type="ECO:0000256" key="2">
    <source>
        <dbReference type="ARBA" id="ARBA00022723"/>
    </source>
</evidence>
<feature type="domain" description="Transposase Helix-turn-helix" evidence="4">
    <location>
        <begin position="70"/>
        <end position="118"/>
    </location>
</feature>
<dbReference type="InterPro" id="IPR027806">
    <property type="entry name" value="HARBI1_dom"/>
</dbReference>
<comment type="caution">
    <text evidence="5">The sequence shown here is derived from an EMBL/GenBank/DDBJ whole genome shotgun (WGS) entry which is preliminary data.</text>
</comment>
<sequence length="260" mass="29431">MRATDKCTQVNLLLLGTGEISEEDRPAFSLSDLLQNKMNLFTFTGIHSVSLLDALVSCVEELAVEAKTNKKLSVRDRVILTMVKIKENMTFAALGVLFGVNAQTCANYFKNMCPMLAQVCKVMIPFPDHELVRSNLPKSFKNYKHTRIILDCAETPIEKCKCLKCRILTYSQYKKNHTVKFNVGITPSGLISEISVPYGGRASDKYIVEDSGILLKLSFKDGVMVDKGYRIEKQCEENYLDLIRPPFLKKQQADEQRRCD</sequence>
<reference evidence="5" key="2">
    <citation type="journal article" date="2023" name="BMC Genomics">
        <title>Pest status, molecular evolution, and epigenetic factors derived from the genome assembly of Frankliniella fusca, a thysanopteran phytovirus vector.</title>
        <authorList>
            <person name="Catto M.A."/>
            <person name="Labadie P.E."/>
            <person name="Jacobson A.L."/>
            <person name="Kennedy G.G."/>
            <person name="Srinivasan R."/>
            <person name="Hunt B.G."/>
        </authorList>
    </citation>
    <scope>NUCLEOTIDE SEQUENCE</scope>
    <source>
        <strain evidence="5">PL_HMW_Pooled</strain>
    </source>
</reference>
<dbReference type="EMBL" id="JAHWGI010001382">
    <property type="protein sequence ID" value="KAK3929157.1"/>
    <property type="molecule type" value="Genomic_DNA"/>
</dbReference>
<proteinExistence type="predicted"/>
<dbReference type="PANTHER" id="PTHR23080">
    <property type="entry name" value="THAP DOMAIN PROTEIN"/>
    <property type="match status" value="1"/>
</dbReference>
<feature type="domain" description="DDE Tnp4" evidence="3">
    <location>
        <begin position="150"/>
        <end position="255"/>
    </location>
</feature>
<dbReference type="GO" id="GO:0046872">
    <property type="term" value="F:metal ion binding"/>
    <property type="evidence" value="ECO:0007669"/>
    <property type="project" value="UniProtKB-KW"/>
</dbReference>
<evidence type="ECO:0000259" key="3">
    <source>
        <dbReference type="Pfam" id="PF13359"/>
    </source>
</evidence>
<accession>A0AAE1HWX4</accession>
<keyword evidence="6" id="KW-1185">Reference proteome</keyword>
<dbReference type="Pfam" id="PF13359">
    <property type="entry name" value="DDE_Tnp_4"/>
    <property type="match status" value="1"/>
</dbReference>
<dbReference type="InterPro" id="IPR027805">
    <property type="entry name" value="Transposase_HTH_dom"/>
</dbReference>
<reference evidence="5" key="1">
    <citation type="submission" date="2021-07" db="EMBL/GenBank/DDBJ databases">
        <authorList>
            <person name="Catto M.A."/>
            <person name="Jacobson A."/>
            <person name="Kennedy G."/>
            <person name="Labadie P."/>
            <person name="Hunt B.G."/>
            <person name="Srinivasan R."/>
        </authorList>
    </citation>
    <scope>NUCLEOTIDE SEQUENCE</scope>
    <source>
        <strain evidence="5">PL_HMW_Pooled</strain>
        <tissue evidence="5">Head</tissue>
    </source>
</reference>
<evidence type="ECO:0000313" key="6">
    <source>
        <dbReference type="Proteomes" id="UP001219518"/>
    </source>
</evidence>
<dbReference type="AlphaFoldDB" id="A0AAE1HWX4"/>